<name>A0A4V2MP68_9HYPH</name>
<comment type="subcellular location">
    <subcellularLocation>
        <location evidence="1">Membrane</location>
        <topology evidence="1">Multi-pass membrane protein</topology>
    </subcellularLocation>
</comment>
<dbReference type="SUPFAM" id="SSF116726">
    <property type="entry name" value="TrkA C-terminal domain-like"/>
    <property type="match status" value="2"/>
</dbReference>
<keyword evidence="10" id="KW-1185">Reference proteome</keyword>
<feature type="transmembrane region" description="Helical" evidence="7">
    <location>
        <begin position="531"/>
        <end position="548"/>
    </location>
</feature>
<evidence type="ECO:0000256" key="7">
    <source>
        <dbReference type="SAM" id="Phobius"/>
    </source>
</evidence>
<dbReference type="PANTHER" id="PTHR43652:SF2">
    <property type="entry name" value="BASIC AMINO ACID ANTIPORTER YFCC-RELATED"/>
    <property type="match status" value="1"/>
</dbReference>
<sequence length="591" mass="62774">MTGEQVFLFGLFAGVFVFLVWGRFRYDLVAFSALIIAVIAGPVEADSAFAGFGHPAVVIIALVLVVSRGLVNSGAVELIAPYVIKPERKLPAHLGVMSVAGAALSAVINNVAALALLMPLDLEAAAKAKRAVALSLMPLSFATILGGMITLIGTPPNIVISQYRAEALGEPFSMFDFAPTGLAVATIGIIFVAAIGWRLIPARDRAGTVKSAEDAGLYVAEARVKNESRNIGKRIRDLYPLANDHDVVIVGLIRRGRRVPGFARNETLAKGDFLVLEGDPKSIETFMGAADLDFSGSEKHDVGLTSSSLALVEALVPDGSRIVGRSAMELRLLYRHGITLLGVSRSGERFRDRVRRLTINAGDVLLLLGPEYRMNEITQWLGVWPLEGRRTPLLQRRKASAAILAFGASIGASVAGLVTLDIALSLCVVAYVLMGLLNANEVYEAIEWKVIVLLGSLIPLGTALEQSGGTTLIAQLIVDHTYGMPAWAVLTVLMVVTMTLSDFLNNVATTLIAAPIGVGVATALGVNPDPFLMAVAVAASCAFLTPIGHKNNTIIMGPGGYRFGDYWRMGIVLEVLVIAVSVPVILVVWPL</sequence>
<dbReference type="GO" id="GO:0006813">
    <property type="term" value="P:potassium ion transport"/>
    <property type="evidence" value="ECO:0007669"/>
    <property type="project" value="InterPro"/>
</dbReference>
<feature type="transmembrane region" description="Helical" evidence="7">
    <location>
        <begin position="96"/>
        <end position="120"/>
    </location>
</feature>
<feature type="transmembrane region" description="Helical" evidence="7">
    <location>
        <begin position="507"/>
        <end position="525"/>
    </location>
</feature>
<dbReference type="GO" id="GO:0005886">
    <property type="term" value="C:plasma membrane"/>
    <property type="evidence" value="ECO:0007669"/>
    <property type="project" value="TreeGrafter"/>
</dbReference>
<dbReference type="RefSeq" id="WP_131565574.1">
    <property type="nucleotide sequence ID" value="NZ_JAINFK010000001.1"/>
</dbReference>
<feature type="transmembrane region" description="Helical" evidence="7">
    <location>
        <begin position="30"/>
        <end position="49"/>
    </location>
</feature>
<dbReference type="InterPro" id="IPR051679">
    <property type="entry name" value="DASS-Related_Transporters"/>
</dbReference>
<evidence type="ECO:0000256" key="5">
    <source>
        <dbReference type="ARBA" id="ARBA00022989"/>
    </source>
</evidence>
<comment type="caution">
    <text evidence="9">The sequence shown here is derived from an EMBL/GenBank/DDBJ whole genome shotgun (WGS) entry which is preliminary data.</text>
</comment>
<dbReference type="EMBL" id="SJST01000001">
    <property type="protein sequence ID" value="TCD16582.1"/>
    <property type="molecule type" value="Genomic_DNA"/>
</dbReference>
<dbReference type="Pfam" id="PF02080">
    <property type="entry name" value="TrkA_C"/>
    <property type="match status" value="2"/>
</dbReference>
<dbReference type="PANTHER" id="PTHR43652">
    <property type="entry name" value="BASIC AMINO ACID ANTIPORTER YFCC-RELATED"/>
    <property type="match status" value="1"/>
</dbReference>
<gene>
    <name evidence="9" type="ORF">E0D97_03960</name>
</gene>
<dbReference type="GO" id="GO:0008324">
    <property type="term" value="F:monoatomic cation transmembrane transporter activity"/>
    <property type="evidence" value="ECO:0007669"/>
    <property type="project" value="InterPro"/>
</dbReference>
<reference evidence="9 10" key="1">
    <citation type="journal article" date="2015" name="Antonie Van Leeuwenhoek">
        <title>Oricola cellulosilytica gen. nov., sp. nov., a cellulose-degrading bacterium of the family Phyllobacteriaceae isolated from surface seashore water, and emended descriptions of Mesorhizobium loti and Phyllobacterium myrsinacearum.</title>
        <authorList>
            <person name="Hameed A."/>
            <person name="Shahina M."/>
            <person name="Lai W.A."/>
            <person name="Lin S.Y."/>
            <person name="Young L.S."/>
            <person name="Liu Y.C."/>
            <person name="Hsu Y.H."/>
            <person name="Young C.C."/>
        </authorList>
    </citation>
    <scope>NUCLEOTIDE SEQUENCE [LARGE SCALE GENOMIC DNA]</scope>
    <source>
        <strain evidence="9 10">KCTC 52183</strain>
    </source>
</reference>
<feature type="domain" description="RCK C-terminal" evidence="8">
    <location>
        <begin position="207"/>
        <end position="292"/>
    </location>
</feature>
<feature type="domain" description="RCK C-terminal" evidence="8">
    <location>
        <begin position="297"/>
        <end position="383"/>
    </location>
</feature>
<dbReference type="Proteomes" id="UP000291301">
    <property type="component" value="Unassembled WGS sequence"/>
</dbReference>
<protein>
    <submittedName>
        <fullName evidence="9">SLC13 family permease</fullName>
    </submittedName>
</protein>
<feature type="transmembrane region" description="Helical" evidence="7">
    <location>
        <begin position="56"/>
        <end position="84"/>
    </location>
</feature>
<keyword evidence="2" id="KW-0813">Transport</keyword>
<evidence type="ECO:0000256" key="6">
    <source>
        <dbReference type="ARBA" id="ARBA00023136"/>
    </source>
</evidence>
<dbReference type="InterPro" id="IPR006037">
    <property type="entry name" value="RCK_C"/>
</dbReference>
<proteinExistence type="predicted"/>
<evidence type="ECO:0000256" key="2">
    <source>
        <dbReference type="ARBA" id="ARBA00022448"/>
    </source>
</evidence>
<dbReference type="OrthoDB" id="9809303at2"/>
<keyword evidence="3 7" id="KW-0812">Transmembrane</keyword>
<dbReference type="Gene3D" id="3.30.70.1450">
    <property type="entry name" value="Regulator of K+ conductance, C-terminal domain"/>
    <property type="match status" value="2"/>
</dbReference>
<dbReference type="InterPro" id="IPR004680">
    <property type="entry name" value="Cit_transptr-like_dom"/>
</dbReference>
<dbReference type="PROSITE" id="PS51202">
    <property type="entry name" value="RCK_C"/>
    <property type="match status" value="2"/>
</dbReference>
<evidence type="ECO:0000256" key="3">
    <source>
        <dbReference type="ARBA" id="ARBA00022692"/>
    </source>
</evidence>
<evidence type="ECO:0000256" key="4">
    <source>
        <dbReference type="ARBA" id="ARBA00022737"/>
    </source>
</evidence>
<feature type="transmembrane region" description="Helical" evidence="7">
    <location>
        <begin position="446"/>
        <end position="464"/>
    </location>
</feature>
<keyword evidence="5 7" id="KW-1133">Transmembrane helix</keyword>
<feature type="transmembrane region" description="Helical" evidence="7">
    <location>
        <begin position="569"/>
        <end position="589"/>
    </location>
</feature>
<evidence type="ECO:0000256" key="1">
    <source>
        <dbReference type="ARBA" id="ARBA00004141"/>
    </source>
</evidence>
<feature type="transmembrane region" description="Helical" evidence="7">
    <location>
        <begin position="484"/>
        <end position="500"/>
    </location>
</feature>
<accession>A0A4V2MP68</accession>
<evidence type="ECO:0000313" key="9">
    <source>
        <dbReference type="EMBL" id="TCD16582.1"/>
    </source>
</evidence>
<feature type="transmembrane region" description="Helical" evidence="7">
    <location>
        <begin position="7"/>
        <end position="24"/>
    </location>
</feature>
<feature type="transmembrane region" description="Helical" evidence="7">
    <location>
        <begin position="177"/>
        <end position="200"/>
    </location>
</feature>
<feature type="transmembrane region" description="Helical" evidence="7">
    <location>
        <begin position="422"/>
        <end position="439"/>
    </location>
</feature>
<evidence type="ECO:0000313" key="10">
    <source>
        <dbReference type="Proteomes" id="UP000291301"/>
    </source>
</evidence>
<dbReference type="InterPro" id="IPR036721">
    <property type="entry name" value="RCK_C_sf"/>
</dbReference>
<feature type="transmembrane region" description="Helical" evidence="7">
    <location>
        <begin position="399"/>
        <end position="416"/>
    </location>
</feature>
<keyword evidence="6 7" id="KW-0472">Membrane</keyword>
<organism evidence="9 10">
    <name type="scientific">Oricola cellulosilytica</name>
    <dbReference type="NCBI Taxonomy" id="1429082"/>
    <lineage>
        <taxon>Bacteria</taxon>
        <taxon>Pseudomonadati</taxon>
        <taxon>Pseudomonadota</taxon>
        <taxon>Alphaproteobacteria</taxon>
        <taxon>Hyphomicrobiales</taxon>
        <taxon>Ahrensiaceae</taxon>
        <taxon>Oricola</taxon>
    </lineage>
</organism>
<dbReference type="AlphaFoldDB" id="A0A4V2MP68"/>
<keyword evidence="4" id="KW-0677">Repeat</keyword>
<feature type="transmembrane region" description="Helical" evidence="7">
    <location>
        <begin position="132"/>
        <end position="153"/>
    </location>
</feature>
<dbReference type="Pfam" id="PF03600">
    <property type="entry name" value="CitMHS"/>
    <property type="match status" value="1"/>
</dbReference>
<evidence type="ECO:0000259" key="8">
    <source>
        <dbReference type="PROSITE" id="PS51202"/>
    </source>
</evidence>